<dbReference type="Pfam" id="PF01979">
    <property type="entry name" value="Amidohydro_1"/>
    <property type="match status" value="1"/>
</dbReference>
<dbReference type="SUPFAM" id="SSF51556">
    <property type="entry name" value="Metallo-dependent hydrolases"/>
    <property type="match status" value="1"/>
</dbReference>
<dbReference type="InterPro" id="IPR032466">
    <property type="entry name" value="Metal_Hydrolase"/>
</dbReference>
<evidence type="ECO:0000313" key="4">
    <source>
        <dbReference type="Proteomes" id="UP000293583"/>
    </source>
</evidence>
<dbReference type="AlphaFoldDB" id="A0A4Q9BGE9"/>
<dbReference type="InterPro" id="IPR011059">
    <property type="entry name" value="Metal-dep_hydrolase_composite"/>
</dbReference>
<dbReference type="InterPro" id="IPR057744">
    <property type="entry name" value="OTAase-like"/>
</dbReference>
<keyword evidence="4" id="KW-1185">Reference proteome</keyword>
<dbReference type="Gene3D" id="3.20.20.140">
    <property type="entry name" value="Metal-dependent hydrolases"/>
    <property type="match status" value="1"/>
</dbReference>
<dbReference type="PANTHER" id="PTHR43135:SF3">
    <property type="entry name" value="ALPHA-D-RIBOSE 1-METHYLPHOSPHONATE 5-TRIPHOSPHATE DIPHOSPHATASE"/>
    <property type="match status" value="1"/>
</dbReference>
<name>A0A4Q9BGE9_9BACT</name>
<comment type="caution">
    <text evidence="3">The sequence shown here is derived from an EMBL/GenBank/DDBJ whole genome shotgun (WGS) entry which is preliminary data.</text>
</comment>
<evidence type="ECO:0000256" key="1">
    <source>
        <dbReference type="SAM" id="SignalP"/>
    </source>
</evidence>
<dbReference type="OrthoDB" id="9797498at2"/>
<dbReference type="CDD" id="cd01299">
    <property type="entry name" value="Met_dep_hydrolase_A"/>
    <property type="match status" value="1"/>
</dbReference>
<dbReference type="InterPro" id="IPR006680">
    <property type="entry name" value="Amidohydro-rel"/>
</dbReference>
<dbReference type="Gene3D" id="2.30.40.10">
    <property type="entry name" value="Urease, subunit C, domain 1"/>
    <property type="match status" value="1"/>
</dbReference>
<feature type="signal peptide" evidence="1">
    <location>
        <begin position="1"/>
        <end position="18"/>
    </location>
</feature>
<dbReference type="PANTHER" id="PTHR43135">
    <property type="entry name" value="ALPHA-D-RIBOSE 1-METHYLPHOSPHONATE 5-TRIPHOSPHATE DIPHOSPHATASE"/>
    <property type="match status" value="1"/>
</dbReference>
<keyword evidence="3" id="KW-0378">Hydrolase</keyword>
<dbReference type="EMBL" id="SEWY01000002">
    <property type="protein sequence ID" value="TBH74288.1"/>
    <property type="molecule type" value="Genomic_DNA"/>
</dbReference>
<accession>A0A4Q9BGE9</accession>
<dbReference type="GO" id="GO:0016810">
    <property type="term" value="F:hydrolase activity, acting on carbon-nitrogen (but not peptide) bonds"/>
    <property type="evidence" value="ECO:0007669"/>
    <property type="project" value="InterPro"/>
</dbReference>
<dbReference type="RefSeq" id="WP_130922793.1">
    <property type="nucleotide sequence ID" value="NZ_SEWY01000002.1"/>
</dbReference>
<feature type="chain" id="PRO_5020277510" evidence="1">
    <location>
        <begin position="19"/>
        <end position="424"/>
    </location>
</feature>
<feature type="domain" description="Amidohydrolase-related" evidence="2">
    <location>
        <begin position="72"/>
        <end position="421"/>
    </location>
</feature>
<gene>
    <name evidence="3" type="ORF">EWU20_03895</name>
</gene>
<evidence type="ECO:0000259" key="2">
    <source>
        <dbReference type="Pfam" id="PF01979"/>
    </source>
</evidence>
<dbReference type="Proteomes" id="UP000293583">
    <property type="component" value="Unassembled WGS sequence"/>
</dbReference>
<organism evidence="3 4">
    <name type="scientific">Aquirufa antheringensis</name>
    <dbReference type="NCBI Taxonomy" id="2516559"/>
    <lineage>
        <taxon>Bacteria</taxon>
        <taxon>Pseudomonadati</taxon>
        <taxon>Bacteroidota</taxon>
        <taxon>Cytophagia</taxon>
        <taxon>Cytophagales</taxon>
        <taxon>Flectobacillaceae</taxon>
        <taxon>Aquirufa</taxon>
    </lineage>
</organism>
<keyword evidence="1" id="KW-0732">Signal</keyword>
<proteinExistence type="predicted"/>
<evidence type="ECO:0000313" key="3">
    <source>
        <dbReference type="EMBL" id="TBH74288.1"/>
    </source>
</evidence>
<dbReference type="InterPro" id="IPR051781">
    <property type="entry name" value="Metallo-dep_Hydrolase"/>
</dbReference>
<reference evidence="3 4" key="1">
    <citation type="submission" date="2019-02" db="EMBL/GenBank/DDBJ databases">
        <title>Genome of a new Bacteroidetes strain.</title>
        <authorList>
            <person name="Pitt A."/>
        </authorList>
    </citation>
    <scope>NUCLEOTIDE SEQUENCE [LARGE SCALE GENOMIC DNA]</scope>
    <source>
        <strain evidence="3 4">103A-SOEBACH</strain>
    </source>
</reference>
<protein>
    <submittedName>
        <fullName evidence="3">Amidohydrolase family protein</fullName>
    </submittedName>
</protein>
<sequence length="424" mass="44924">MKKVLTLGLSLLAFTGFAQKTILHCGSLIDVKTQTVLKNRSIVVEGKKIVSVSEGYLSPSKGDVVINLKDRTVMPGLIDSHVHLESETNPGAYLDRFVKNPGDVAYQALVYANKNLMAGFTTVRDLGGSHVVISLRNAINKSLVEGPRVFTAGVTIGTTGGHADDSNGINETFKKDLGPEDGVVNGIADAAKAVRQRYKEGSDLIKITATGGVLSYAKDGSGAQFTDEEVRTIVQTAKDYGFKVAAHAHGKEGMKRAVLGGVSSIEHGTYMDEEVMELMKKMGTYYVPTVIAGRSVADSSKIPNYYPEMVAKKAAAIGPIIQGTFGKAYKAGVKIAFGTDAGVFGHGKNGYEFILMNEAGMPVLEAIKSATVNAADLLGQSDLIGSIEVGKAADIIAVPGDPVADVKLMTKVNFVMKDGKVYKN</sequence>
<dbReference type="SUPFAM" id="SSF51338">
    <property type="entry name" value="Composite domain of metallo-dependent hydrolases"/>
    <property type="match status" value="1"/>
</dbReference>